<dbReference type="EMBL" id="PVMZ01000012">
    <property type="protein sequence ID" value="PRX18685.1"/>
    <property type="molecule type" value="Genomic_DNA"/>
</dbReference>
<gene>
    <name evidence="3" type="ORF">CLV67_112160</name>
</gene>
<reference evidence="3 4" key="1">
    <citation type="submission" date="2018-03" db="EMBL/GenBank/DDBJ databases">
        <title>Genomic Encyclopedia of Archaeal and Bacterial Type Strains, Phase II (KMG-II): from individual species to whole genera.</title>
        <authorList>
            <person name="Goeker M."/>
        </authorList>
    </citation>
    <scope>NUCLEOTIDE SEQUENCE [LARGE SCALE GENOMIC DNA]</scope>
    <source>
        <strain evidence="3 4">DSM 43146</strain>
    </source>
</reference>
<dbReference type="Proteomes" id="UP000239415">
    <property type="component" value="Unassembled WGS sequence"/>
</dbReference>
<evidence type="ECO:0000256" key="1">
    <source>
        <dbReference type="SAM" id="MobiDB-lite"/>
    </source>
</evidence>
<organism evidence="3 4">
    <name type="scientific">Actinoplanes italicus</name>
    <dbReference type="NCBI Taxonomy" id="113567"/>
    <lineage>
        <taxon>Bacteria</taxon>
        <taxon>Bacillati</taxon>
        <taxon>Actinomycetota</taxon>
        <taxon>Actinomycetes</taxon>
        <taxon>Micromonosporales</taxon>
        <taxon>Micromonosporaceae</taxon>
        <taxon>Actinoplanes</taxon>
    </lineage>
</organism>
<comment type="caution">
    <text evidence="3">The sequence shown here is derived from an EMBL/GenBank/DDBJ whole genome shotgun (WGS) entry which is preliminary data.</text>
</comment>
<evidence type="ECO:0000256" key="2">
    <source>
        <dbReference type="SAM" id="Phobius"/>
    </source>
</evidence>
<dbReference type="RefSeq" id="WP_106323514.1">
    <property type="nucleotide sequence ID" value="NZ_BOMO01000108.1"/>
</dbReference>
<evidence type="ECO:0000313" key="3">
    <source>
        <dbReference type="EMBL" id="PRX18685.1"/>
    </source>
</evidence>
<keyword evidence="2" id="KW-0812">Transmembrane</keyword>
<accession>A0A2T0K6R5</accession>
<proteinExistence type="predicted"/>
<evidence type="ECO:0000313" key="4">
    <source>
        <dbReference type="Proteomes" id="UP000239415"/>
    </source>
</evidence>
<keyword evidence="2" id="KW-0472">Membrane</keyword>
<keyword evidence="4" id="KW-1185">Reference proteome</keyword>
<feature type="compositionally biased region" description="Basic and acidic residues" evidence="1">
    <location>
        <begin position="102"/>
        <end position="122"/>
    </location>
</feature>
<feature type="compositionally biased region" description="Polar residues" evidence="1">
    <location>
        <begin position="70"/>
        <end position="89"/>
    </location>
</feature>
<sequence>MTSEDDHPGDDGHRAAPARLGKSGRTRSRAVAGAAGLAAVLGIGAYLTTSAIISDDVPMAEDVRPIAPVSTPSTAVLSPTPSAAVSPSDQQTSGAGAQAAQQERDPGEVRKEVTTARQKAAEHGFPLQRPLEPDADSAPGTETTRNLPGGGTMRITTAEGDLTGQRPLLWAGDEGRTVGPNRCTQSFRFSQGDLGVERPTMLLCWRTSASRSVAVLSVDPDGTPSVEESAKVIDREWEKLS</sequence>
<feature type="region of interest" description="Disordered" evidence="1">
    <location>
        <begin position="69"/>
        <end position="155"/>
    </location>
</feature>
<feature type="compositionally biased region" description="Basic and acidic residues" evidence="1">
    <location>
        <begin position="1"/>
        <end position="14"/>
    </location>
</feature>
<dbReference type="AlphaFoldDB" id="A0A2T0K6R5"/>
<protein>
    <submittedName>
        <fullName evidence="3">Uncharacterized protein</fullName>
    </submittedName>
</protein>
<dbReference type="OrthoDB" id="3298397at2"/>
<keyword evidence="2" id="KW-1133">Transmembrane helix</keyword>
<feature type="transmembrane region" description="Helical" evidence="2">
    <location>
        <begin position="30"/>
        <end position="53"/>
    </location>
</feature>
<name>A0A2T0K6R5_9ACTN</name>
<feature type="compositionally biased region" description="Low complexity" evidence="1">
    <location>
        <begin position="90"/>
        <end position="101"/>
    </location>
</feature>
<feature type="region of interest" description="Disordered" evidence="1">
    <location>
        <begin position="1"/>
        <end position="26"/>
    </location>
</feature>